<comment type="caution">
    <text evidence="1">The sequence shown here is derived from an EMBL/GenBank/DDBJ whole genome shotgun (WGS) entry which is preliminary data.</text>
</comment>
<proteinExistence type="predicted"/>
<dbReference type="OrthoDB" id="2903742at2"/>
<dbReference type="Proteomes" id="UP000321901">
    <property type="component" value="Unassembled WGS sequence"/>
</dbReference>
<sequence>MTGKSLADYQKEYERIIFFDQPQKDILLAGLMTEMEKQFKLPKRSKEWKMENQKIVAMYRKICITRTL</sequence>
<dbReference type="EMBL" id="BJYL01000015">
    <property type="protein sequence ID" value="GEN82829.1"/>
    <property type="molecule type" value="Genomic_DNA"/>
</dbReference>
<protein>
    <submittedName>
        <fullName evidence="1">Uncharacterized protein</fullName>
    </submittedName>
</protein>
<keyword evidence="2" id="KW-1185">Reference proteome</keyword>
<accession>A0A511Z5V5</accession>
<gene>
    <name evidence="1" type="ORF">SLU01_11410</name>
</gene>
<reference evidence="1 2" key="1">
    <citation type="submission" date="2019-07" db="EMBL/GenBank/DDBJ databases">
        <title>Whole genome shotgun sequence of Sporosarcina luteola NBRC 105378.</title>
        <authorList>
            <person name="Hosoyama A."/>
            <person name="Uohara A."/>
            <person name="Ohji S."/>
            <person name="Ichikawa N."/>
        </authorList>
    </citation>
    <scope>NUCLEOTIDE SEQUENCE [LARGE SCALE GENOMIC DNA]</scope>
    <source>
        <strain evidence="1 2">NBRC 105378</strain>
    </source>
</reference>
<organism evidence="1 2">
    <name type="scientific">Sporosarcina luteola</name>
    <dbReference type="NCBI Taxonomy" id="582850"/>
    <lineage>
        <taxon>Bacteria</taxon>
        <taxon>Bacillati</taxon>
        <taxon>Bacillota</taxon>
        <taxon>Bacilli</taxon>
        <taxon>Bacillales</taxon>
        <taxon>Caryophanaceae</taxon>
        <taxon>Sporosarcina</taxon>
    </lineage>
</organism>
<name>A0A511Z5V5_9BACL</name>
<dbReference type="AlphaFoldDB" id="A0A511Z5V5"/>
<evidence type="ECO:0000313" key="2">
    <source>
        <dbReference type="Proteomes" id="UP000321901"/>
    </source>
</evidence>
<dbReference type="RefSeq" id="WP_147056228.1">
    <property type="nucleotide sequence ID" value="NZ_BJYL01000015.1"/>
</dbReference>
<evidence type="ECO:0000313" key="1">
    <source>
        <dbReference type="EMBL" id="GEN82829.1"/>
    </source>
</evidence>